<name>A0A1I3W8V7_9HYPH</name>
<reference evidence="3 4" key="1">
    <citation type="submission" date="2016-10" db="EMBL/GenBank/DDBJ databases">
        <authorList>
            <person name="de Groot N.N."/>
        </authorList>
    </citation>
    <scope>NUCLEOTIDE SEQUENCE [LARGE SCALE GENOMIC DNA]</scope>
    <source>
        <strain evidence="3 4">NE2</strain>
    </source>
</reference>
<feature type="region of interest" description="Disordered" evidence="1">
    <location>
        <begin position="1"/>
        <end position="44"/>
    </location>
</feature>
<evidence type="ECO:0000313" key="4">
    <source>
        <dbReference type="Proteomes" id="UP000198755"/>
    </source>
</evidence>
<dbReference type="AlphaFoldDB" id="A0A1I3W8V7"/>
<evidence type="ECO:0000256" key="1">
    <source>
        <dbReference type="SAM" id="MobiDB-lite"/>
    </source>
</evidence>
<dbReference type="STRING" id="1612308.SAMN05444581_101442"/>
<evidence type="ECO:0000313" key="3">
    <source>
        <dbReference type="EMBL" id="SFK04084.1"/>
    </source>
</evidence>
<dbReference type="Pfam" id="PF18557">
    <property type="entry name" value="NepR"/>
    <property type="match status" value="1"/>
</dbReference>
<gene>
    <name evidence="3" type="ORF">SAMN05444581_101442</name>
</gene>
<dbReference type="OrthoDB" id="8454456at2"/>
<dbReference type="RefSeq" id="WP_091676896.1">
    <property type="nucleotide sequence ID" value="NZ_FOSN01000001.1"/>
</dbReference>
<organism evidence="3 4">
    <name type="scientific">Methylocapsa palsarum</name>
    <dbReference type="NCBI Taxonomy" id="1612308"/>
    <lineage>
        <taxon>Bacteria</taxon>
        <taxon>Pseudomonadati</taxon>
        <taxon>Pseudomonadota</taxon>
        <taxon>Alphaproteobacteria</taxon>
        <taxon>Hyphomicrobiales</taxon>
        <taxon>Beijerinckiaceae</taxon>
        <taxon>Methylocapsa</taxon>
    </lineage>
</organism>
<dbReference type="EMBL" id="FOSN01000001">
    <property type="protein sequence ID" value="SFK04084.1"/>
    <property type="molecule type" value="Genomic_DNA"/>
</dbReference>
<protein>
    <recommendedName>
        <fullName evidence="2">Anti-sigma factor NepR domain-containing protein</fullName>
    </recommendedName>
</protein>
<dbReference type="InterPro" id="IPR041649">
    <property type="entry name" value="NepR"/>
</dbReference>
<keyword evidence="4" id="KW-1185">Reference proteome</keyword>
<accession>A0A1I3W8V7</accession>
<evidence type="ECO:0000259" key="2">
    <source>
        <dbReference type="Pfam" id="PF18557"/>
    </source>
</evidence>
<feature type="domain" description="Anti-sigma factor NepR" evidence="2">
    <location>
        <begin position="62"/>
        <end position="92"/>
    </location>
</feature>
<dbReference type="Proteomes" id="UP000198755">
    <property type="component" value="Unassembled WGS sequence"/>
</dbReference>
<sequence length="104" mass="11293">MKDDDDQSKGFEVSSTKQLNLTAIEGQSSRPGKPGSVKFPAGDDNLMALPRARKAPATDVADQIGLRLRIVYDDVLTQPVPDRFFELLRQLEGDTGSSSTGKDL</sequence>
<feature type="compositionally biased region" description="Polar residues" evidence="1">
    <location>
        <begin position="13"/>
        <end position="30"/>
    </location>
</feature>
<proteinExistence type="predicted"/>